<accession>A0A9P7Y0Y3</accession>
<keyword evidence="3" id="KW-1185">Reference proteome</keyword>
<evidence type="ECO:0000313" key="3">
    <source>
        <dbReference type="Proteomes" id="UP000707451"/>
    </source>
</evidence>
<feature type="region of interest" description="Disordered" evidence="1">
    <location>
        <begin position="273"/>
        <end position="307"/>
    </location>
</feature>
<protein>
    <submittedName>
        <fullName evidence="2">Uncharacterized protein</fullName>
    </submittedName>
</protein>
<name>A0A9P7Y0Y3_9FUNG</name>
<reference evidence="2" key="1">
    <citation type="submission" date="2021-06" db="EMBL/GenBank/DDBJ databases">
        <title>Genome Sequence of Mortierella hyaline Strain SCG-10, a Cold-Adapted, Nitrate-Reducing Fungus Isolated from Soil in Minnesota, USA.</title>
        <authorList>
            <person name="Aldossari N."/>
        </authorList>
    </citation>
    <scope>NUCLEOTIDE SEQUENCE</scope>
    <source>
        <strain evidence="2">SCG-10</strain>
    </source>
</reference>
<comment type="caution">
    <text evidence="2">The sequence shown here is derived from an EMBL/GenBank/DDBJ whole genome shotgun (WGS) entry which is preliminary data.</text>
</comment>
<evidence type="ECO:0000313" key="2">
    <source>
        <dbReference type="EMBL" id="KAG9070791.1"/>
    </source>
</evidence>
<dbReference type="AlphaFoldDB" id="A0A9P7Y0Y3"/>
<dbReference type="Proteomes" id="UP000707451">
    <property type="component" value="Unassembled WGS sequence"/>
</dbReference>
<feature type="compositionally biased region" description="Polar residues" evidence="1">
    <location>
        <begin position="62"/>
        <end position="84"/>
    </location>
</feature>
<feature type="compositionally biased region" description="Low complexity" evidence="1">
    <location>
        <begin position="44"/>
        <end position="61"/>
    </location>
</feature>
<proteinExistence type="predicted"/>
<dbReference type="OrthoDB" id="2446522at2759"/>
<feature type="compositionally biased region" description="Basic and acidic residues" evidence="1">
    <location>
        <begin position="15"/>
        <end position="29"/>
    </location>
</feature>
<feature type="region of interest" description="Disordered" evidence="1">
    <location>
        <begin position="1"/>
        <end position="100"/>
    </location>
</feature>
<evidence type="ECO:0000256" key="1">
    <source>
        <dbReference type="SAM" id="MobiDB-lite"/>
    </source>
</evidence>
<gene>
    <name evidence="2" type="ORF">KI688_008332</name>
</gene>
<dbReference type="EMBL" id="JAHRHY010000003">
    <property type="protein sequence ID" value="KAG9070791.1"/>
    <property type="molecule type" value="Genomic_DNA"/>
</dbReference>
<sequence>MEKVKDKVSQMADKITGKPHDPLQPHVYHDSNQPGPGFHGANQPPTNTGNATNPAGTYNAGQQQPINPLNTQDRQQQNYNNQPRTMPMHTGAAAAGSAVPHGNTVDRAAYQDTLGGHQGVAGNVAPAVPPRDDNKAHHGIFGHKDKHQTTATAPGGAYATDPNLVHPSVIPHQQTTAGGLQNPAVAGPTGTSHVPTYNQNIPPTATSAEQVNPSAGGGGLMGNHQDRHYQTHVQSTMAGPGATTTAAGTQIPSTNTSNNPVPMNQGAPVYNNNAAAPGGNLPQTVPAMGAPGTTTAAGTHMPNQYGA</sequence>
<organism evidence="2 3">
    <name type="scientific">Linnemannia hyalina</name>
    <dbReference type="NCBI Taxonomy" id="64524"/>
    <lineage>
        <taxon>Eukaryota</taxon>
        <taxon>Fungi</taxon>
        <taxon>Fungi incertae sedis</taxon>
        <taxon>Mucoromycota</taxon>
        <taxon>Mortierellomycotina</taxon>
        <taxon>Mortierellomycetes</taxon>
        <taxon>Mortierellales</taxon>
        <taxon>Mortierellaceae</taxon>
        <taxon>Linnemannia</taxon>
    </lineage>
</organism>